<dbReference type="EMBL" id="LJDB01000045">
    <property type="protein sequence ID" value="ONI40826.1"/>
    <property type="molecule type" value="Genomic_DNA"/>
</dbReference>
<proteinExistence type="predicted"/>
<evidence type="ECO:0000313" key="1">
    <source>
        <dbReference type="EMBL" id="ONI40826.1"/>
    </source>
</evidence>
<evidence type="ECO:0000313" key="2">
    <source>
        <dbReference type="Proteomes" id="UP000188605"/>
    </source>
</evidence>
<keyword evidence="2" id="KW-1185">Reference proteome</keyword>
<sequence>MKRKSQINQSKELILQGLLELMQTMEYDEITLTQIAKQAEVSRMTLYRHFNQKEDILLFEAIKISQKILDKVNSSHKLTLKCLLTLKFKSLQEYPYTLILSKHNKLEQLLEITTVHILPSICQKEIIPVSSNTYIQTFFKGGLDAITRDWIENGMIEPYEKIVDQILYILNPFMHQ</sequence>
<reference evidence="1" key="1">
    <citation type="submission" date="2016-08" db="EMBL/GenBank/DDBJ databases">
        <authorList>
            <person name="Ngugi D.K."/>
            <person name="Miyake S."/>
            <person name="Stingl U."/>
        </authorList>
    </citation>
    <scope>NUCLEOTIDE SEQUENCE</scope>
    <source>
        <strain evidence="1">SCG-B11WGA-EpuloA1</strain>
    </source>
</reference>
<accession>A0ACC8XDG1</accession>
<gene>
    <name evidence="1" type="ORF">AN396_05245</name>
</gene>
<dbReference type="Proteomes" id="UP000188605">
    <property type="component" value="Unassembled WGS sequence"/>
</dbReference>
<comment type="caution">
    <text evidence="1">The sequence shown here is derived from an EMBL/GenBank/DDBJ whole genome shotgun (WGS) entry which is preliminary data.</text>
</comment>
<organism evidence="1 2">
    <name type="scientific">Candidatus Epulonipiscium fishelsonii</name>
    <dbReference type="NCBI Taxonomy" id="77094"/>
    <lineage>
        <taxon>Bacteria</taxon>
        <taxon>Bacillati</taxon>
        <taxon>Bacillota</taxon>
        <taxon>Clostridia</taxon>
        <taxon>Lachnospirales</taxon>
        <taxon>Lachnospiraceae</taxon>
        <taxon>Candidatus Epulonipiscium</taxon>
    </lineage>
</organism>
<name>A0ACC8XDG1_9FIRM</name>
<protein>
    <submittedName>
        <fullName evidence="1">Uncharacterized protein</fullName>
    </submittedName>
</protein>